<accession>A0ABU6GB85</accession>
<dbReference type="Gene3D" id="1.10.3720.10">
    <property type="entry name" value="MetI-like"/>
    <property type="match status" value="1"/>
</dbReference>
<comment type="similarity">
    <text evidence="7">Belongs to the binding-protein-dependent transport system permease family.</text>
</comment>
<evidence type="ECO:0000313" key="10">
    <source>
        <dbReference type="EMBL" id="MEC0231456.1"/>
    </source>
</evidence>
<evidence type="ECO:0000256" key="2">
    <source>
        <dbReference type="ARBA" id="ARBA00022448"/>
    </source>
</evidence>
<keyword evidence="6 7" id="KW-0472">Membrane</keyword>
<proteinExistence type="inferred from homology"/>
<dbReference type="PANTHER" id="PTHR30151">
    <property type="entry name" value="ALKANE SULFONATE ABC TRANSPORTER-RELATED, MEMBRANE SUBUNIT"/>
    <property type="match status" value="1"/>
</dbReference>
<feature type="domain" description="ABC transmembrane type-1" evidence="9">
    <location>
        <begin position="91"/>
        <end position="279"/>
    </location>
</feature>
<feature type="transmembrane region" description="Helical" evidence="7">
    <location>
        <begin position="256"/>
        <end position="275"/>
    </location>
</feature>
<feature type="compositionally biased region" description="Basic and acidic residues" evidence="8">
    <location>
        <begin position="1"/>
        <end position="10"/>
    </location>
</feature>
<dbReference type="Proteomes" id="UP001338137">
    <property type="component" value="Unassembled WGS sequence"/>
</dbReference>
<feature type="transmembrane region" description="Helical" evidence="7">
    <location>
        <begin position="91"/>
        <end position="116"/>
    </location>
</feature>
<feature type="region of interest" description="Disordered" evidence="8">
    <location>
        <begin position="1"/>
        <end position="24"/>
    </location>
</feature>
<evidence type="ECO:0000256" key="1">
    <source>
        <dbReference type="ARBA" id="ARBA00004651"/>
    </source>
</evidence>
<comment type="caution">
    <text evidence="10">The sequence shown here is derived from an EMBL/GenBank/DDBJ whole genome shotgun (WGS) entry which is preliminary data.</text>
</comment>
<keyword evidence="2 7" id="KW-0813">Transport</keyword>
<dbReference type="CDD" id="cd06261">
    <property type="entry name" value="TM_PBP2"/>
    <property type="match status" value="1"/>
</dbReference>
<dbReference type="InterPro" id="IPR000515">
    <property type="entry name" value="MetI-like"/>
</dbReference>
<dbReference type="RefSeq" id="WP_326075474.1">
    <property type="nucleotide sequence ID" value="NZ_JARLKY010000095.1"/>
</dbReference>
<evidence type="ECO:0000313" key="11">
    <source>
        <dbReference type="Proteomes" id="UP001338137"/>
    </source>
</evidence>
<reference evidence="10 11" key="1">
    <citation type="submission" date="2023-03" db="EMBL/GenBank/DDBJ databases">
        <title>Bacillus Genome Sequencing.</title>
        <authorList>
            <person name="Dunlap C."/>
        </authorList>
    </citation>
    <scope>NUCLEOTIDE SEQUENCE [LARGE SCALE GENOMIC DNA]</scope>
    <source>
        <strain evidence="10 11">BD-533</strain>
    </source>
</reference>
<evidence type="ECO:0000256" key="5">
    <source>
        <dbReference type="ARBA" id="ARBA00022989"/>
    </source>
</evidence>
<feature type="compositionally biased region" description="Polar residues" evidence="8">
    <location>
        <begin position="11"/>
        <end position="24"/>
    </location>
</feature>
<feature type="transmembrane region" description="Helical" evidence="7">
    <location>
        <begin position="161"/>
        <end position="180"/>
    </location>
</feature>
<dbReference type="EMBL" id="JARLKY010000095">
    <property type="protein sequence ID" value="MEC0231456.1"/>
    <property type="molecule type" value="Genomic_DNA"/>
</dbReference>
<evidence type="ECO:0000259" key="9">
    <source>
        <dbReference type="PROSITE" id="PS50928"/>
    </source>
</evidence>
<gene>
    <name evidence="10" type="ORF">P4I72_30585</name>
</gene>
<dbReference type="SUPFAM" id="SSF161098">
    <property type="entry name" value="MetI-like"/>
    <property type="match status" value="1"/>
</dbReference>
<name>A0ABU6GB85_9BACL</name>
<dbReference type="Pfam" id="PF00528">
    <property type="entry name" value="BPD_transp_1"/>
    <property type="match status" value="1"/>
</dbReference>
<comment type="subcellular location">
    <subcellularLocation>
        <location evidence="1 7">Cell membrane</location>
        <topology evidence="1 7">Multi-pass membrane protein</topology>
    </subcellularLocation>
</comment>
<feature type="transmembrane region" description="Helical" evidence="7">
    <location>
        <begin position="128"/>
        <end position="149"/>
    </location>
</feature>
<sequence length="290" mass="31662">MKEVLLKKDQSPLSSQSNDESAPFGTLSNSGFIRSTTLFKQISKSFPYLFGLFFILAWQFKGFHYLFRLERYQLPIPSDIVRSISDNGEILLIYTLYTGIEIVGGFLIGSLLGWLAAVAASYRPQAGAGGITILASMNAIPIVALAPIMNNWLGDGVASRIGIVSVMTMATMAVSTYKGLQSIESTYLELMTSYAASRGQLFLKLCLPKALPAIFSALKINMSTSIIGAIVGEFFIASRGLGYLLSDQIRLANMPLAWACIVIAAIAGIFLYTIIQLLERTCIPWSVTRR</sequence>
<keyword evidence="11" id="KW-1185">Reference proteome</keyword>
<evidence type="ECO:0000256" key="6">
    <source>
        <dbReference type="ARBA" id="ARBA00023136"/>
    </source>
</evidence>
<feature type="transmembrane region" description="Helical" evidence="7">
    <location>
        <begin position="48"/>
        <end position="67"/>
    </location>
</feature>
<evidence type="ECO:0000256" key="7">
    <source>
        <dbReference type="RuleBase" id="RU363032"/>
    </source>
</evidence>
<dbReference type="PANTHER" id="PTHR30151:SF20">
    <property type="entry name" value="ABC TRANSPORTER PERMEASE PROTEIN HI_0355-RELATED"/>
    <property type="match status" value="1"/>
</dbReference>
<keyword evidence="3" id="KW-1003">Cell membrane</keyword>
<dbReference type="PROSITE" id="PS50928">
    <property type="entry name" value="ABC_TM1"/>
    <property type="match status" value="1"/>
</dbReference>
<evidence type="ECO:0000256" key="3">
    <source>
        <dbReference type="ARBA" id="ARBA00022475"/>
    </source>
</evidence>
<protein>
    <submittedName>
        <fullName evidence="10">ABC transporter permease</fullName>
    </submittedName>
</protein>
<organism evidence="10 11">
    <name type="scientific">Paenibacillus alba</name>
    <dbReference type="NCBI Taxonomy" id="1197127"/>
    <lineage>
        <taxon>Bacteria</taxon>
        <taxon>Bacillati</taxon>
        <taxon>Bacillota</taxon>
        <taxon>Bacilli</taxon>
        <taxon>Bacillales</taxon>
        <taxon>Paenibacillaceae</taxon>
        <taxon>Paenibacillus</taxon>
    </lineage>
</organism>
<keyword evidence="4 7" id="KW-0812">Transmembrane</keyword>
<dbReference type="InterPro" id="IPR035906">
    <property type="entry name" value="MetI-like_sf"/>
</dbReference>
<keyword evidence="5 7" id="KW-1133">Transmembrane helix</keyword>
<evidence type="ECO:0000256" key="4">
    <source>
        <dbReference type="ARBA" id="ARBA00022692"/>
    </source>
</evidence>
<evidence type="ECO:0000256" key="8">
    <source>
        <dbReference type="SAM" id="MobiDB-lite"/>
    </source>
</evidence>